<keyword evidence="3" id="KW-0862">Zinc</keyword>
<evidence type="ECO:0000256" key="4">
    <source>
        <dbReference type="SAM" id="MobiDB-lite"/>
    </source>
</evidence>
<dbReference type="STRING" id="4565.A0A3B6GTC3"/>
<dbReference type="GO" id="GO:0016020">
    <property type="term" value="C:membrane"/>
    <property type="evidence" value="ECO:0000318"/>
    <property type="project" value="GO_Central"/>
</dbReference>
<dbReference type="OrthoDB" id="273089at2759"/>
<dbReference type="Gramene" id="TraesPARA_EIv1.0_1118100.4">
    <property type="protein sequence ID" value="TraesPARA_EIv1.0_1118100.4.CDS"/>
    <property type="gene ID" value="TraesPARA_EIv1.0_1118100"/>
</dbReference>
<keyword evidence="8" id="KW-1185">Reference proteome</keyword>
<dbReference type="GeneID" id="123078949"/>
<feature type="region of interest" description="Disordered" evidence="4">
    <location>
        <begin position="251"/>
        <end position="280"/>
    </location>
</feature>
<dbReference type="Gramene" id="TraesWEE_scaffold_032481_01G000300.1">
    <property type="protein sequence ID" value="TraesWEE_scaffold_032481_01G000300.1"/>
    <property type="gene ID" value="TraesWEE_scaffold_032481_01G000300"/>
</dbReference>
<reference evidence="7" key="2">
    <citation type="submission" date="2018-10" db="UniProtKB">
        <authorList>
            <consortium name="EnsemblPlants"/>
        </authorList>
    </citation>
    <scope>IDENTIFICATION</scope>
</reference>
<keyword evidence="5" id="KW-1133">Transmembrane helix</keyword>
<evidence type="ECO:0000256" key="5">
    <source>
        <dbReference type="SAM" id="Phobius"/>
    </source>
</evidence>
<feature type="domain" description="RING-CH-type" evidence="6">
    <location>
        <begin position="64"/>
        <end position="124"/>
    </location>
</feature>
<dbReference type="InterPro" id="IPR013083">
    <property type="entry name" value="Znf_RING/FYVE/PHD"/>
</dbReference>
<organism evidence="7">
    <name type="scientific">Triticum aestivum</name>
    <name type="common">Wheat</name>
    <dbReference type="NCBI Taxonomy" id="4565"/>
    <lineage>
        <taxon>Eukaryota</taxon>
        <taxon>Viridiplantae</taxon>
        <taxon>Streptophyta</taxon>
        <taxon>Embryophyta</taxon>
        <taxon>Tracheophyta</taxon>
        <taxon>Spermatophyta</taxon>
        <taxon>Magnoliopsida</taxon>
        <taxon>Liliopsida</taxon>
        <taxon>Poales</taxon>
        <taxon>Poaceae</taxon>
        <taxon>BOP clade</taxon>
        <taxon>Pooideae</taxon>
        <taxon>Triticodae</taxon>
        <taxon>Triticeae</taxon>
        <taxon>Triticinae</taxon>
        <taxon>Triticum</taxon>
    </lineage>
</organism>
<dbReference type="Proteomes" id="UP000019116">
    <property type="component" value="Chromosome 3D"/>
</dbReference>
<protein>
    <recommendedName>
        <fullName evidence="6">RING-CH-type domain-containing protein</fullName>
    </recommendedName>
</protein>
<name>A0A3B6GTC3_WHEAT</name>
<dbReference type="Gramene" id="TraesCAD_scaffold_072888_01G000200.1">
    <property type="protein sequence ID" value="TraesCAD_scaffold_072888_01G000200.1"/>
    <property type="gene ID" value="TraesCAD_scaffold_072888_01G000200"/>
</dbReference>
<dbReference type="Gene3D" id="3.30.40.10">
    <property type="entry name" value="Zinc/RING finger domain, C3HC4 (zinc finger)"/>
    <property type="match status" value="1"/>
</dbReference>
<dbReference type="Gramene" id="TraesCLE_scaffold_037247_01G000200.1">
    <property type="protein sequence ID" value="TraesCLE_scaffold_037247_01G000200.1"/>
    <property type="gene ID" value="TraesCLE_scaffold_037247_01G000200"/>
</dbReference>
<dbReference type="FunFam" id="3.30.40.10:FF:000146">
    <property type="entry name" value="RING/FYVE/PHD zinc finger protein"/>
    <property type="match status" value="1"/>
</dbReference>
<accession>A0A3B6GTC3</accession>
<dbReference type="Gramene" id="TraesCS3D02G264100.1">
    <property type="protein sequence ID" value="TraesCS3D02G264100.1"/>
    <property type="gene ID" value="TraesCS3D02G264100"/>
</dbReference>
<dbReference type="Pfam" id="PF12906">
    <property type="entry name" value="RINGv"/>
    <property type="match status" value="1"/>
</dbReference>
<feature type="compositionally biased region" description="Polar residues" evidence="4">
    <location>
        <begin position="262"/>
        <end position="280"/>
    </location>
</feature>
<evidence type="ECO:0000313" key="8">
    <source>
        <dbReference type="Proteomes" id="UP000019116"/>
    </source>
</evidence>
<dbReference type="InterPro" id="IPR033275">
    <property type="entry name" value="MARCH-like"/>
</dbReference>
<dbReference type="Gramene" id="TraesCS3D03G0612300.2">
    <property type="protein sequence ID" value="TraesCS3D03G0612300.2.CDS"/>
    <property type="gene ID" value="TraesCS3D03G0612300"/>
</dbReference>
<dbReference type="Gramene" id="TraesROB_scaffold_038076_01G000300.1">
    <property type="protein sequence ID" value="TraesROB_scaffold_038076_01G000300.1"/>
    <property type="gene ID" value="TraesROB_scaffold_038076_01G000300"/>
</dbReference>
<keyword evidence="1" id="KW-0479">Metal-binding</keyword>
<dbReference type="GO" id="GO:0008270">
    <property type="term" value="F:zinc ion binding"/>
    <property type="evidence" value="ECO:0007669"/>
    <property type="project" value="UniProtKB-KW"/>
</dbReference>
<dbReference type="InterPro" id="IPR022143">
    <property type="entry name" value="DUF3675"/>
</dbReference>
<dbReference type="PROSITE" id="PS51292">
    <property type="entry name" value="ZF_RING_CH"/>
    <property type="match status" value="1"/>
</dbReference>
<dbReference type="InterPro" id="IPR011016">
    <property type="entry name" value="Znf_RING-CH"/>
</dbReference>
<dbReference type="SUPFAM" id="SSF57850">
    <property type="entry name" value="RING/U-box"/>
    <property type="match status" value="1"/>
</dbReference>
<feature type="transmembrane region" description="Helical" evidence="5">
    <location>
        <begin position="182"/>
        <end position="204"/>
    </location>
</feature>
<dbReference type="EnsemblPlants" id="TraesCS3D02G264100.1">
    <property type="protein sequence ID" value="TraesCS3D02G264100.1"/>
    <property type="gene ID" value="TraesCS3D02G264100"/>
</dbReference>
<evidence type="ECO:0000256" key="1">
    <source>
        <dbReference type="ARBA" id="ARBA00022723"/>
    </source>
</evidence>
<dbReference type="RefSeq" id="XP_044357541.1">
    <property type="nucleotide sequence ID" value="XM_044501606.1"/>
</dbReference>
<gene>
    <name evidence="7" type="primary">LOC123078949</name>
</gene>
<dbReference type="Pfam" id="PF12428">
    <property type="entry name" value="DUF3675"/>
    <property type="match status" value="1"/>
</dbReference>
<keyword evidence="2" id="KW-0863">Zinc-finger</keyword>
<dbReference type="PANTHER" id="PTHR23012">
    <property type="entry name" value="RING/FYVE/PHD ZINC FINGER DOMAIN-CONTAINING"/>
    <property type="match status" value="1"/>
</dbReference>
<reference evidence="7" key="1">
    <citation type="submission" date="2018-08" db="EMBL/GenBank/DDBJ databases">
        <authorList>
            <person name="Rossello M."/>
        </authorList>
    </citation>
    <scope>NUCLEOTIDE SEQUENCE [LARGE SCALE GENOMIC DNA]</scope>
    <source>
        <strain evidence="7">cv. Chinese Spring</strain>
    </source>
</reference>
<keyword evidence="5" id="KW-0812">Transmembrane</keyword>
<dbReference type="OMA" id="YAHHACI"/>
<feature type="transmembrane region" description="Helical" evidence="5">
    <location>
        <begin position="210"/>
        <end position="240"/>
    </location>
</feature>
<dbReference type="GO" id="GO:0004842">
    <property type="term" value="F:ubiquitin-protein transferase activity"/>
    <property type="evidence" value="ECO:0000318"/>
    <property type="project" value="GO_Central"/>
</dbReference>
<keyword evidence="5" id="KW-0472">Membrane</keyword>
<dbReference type="AlphaFoldDB" id="A0A3B6GTC3"/>
<dbReference type="GO" id="GO:0016567">
    <property type="term" value="P:protein ubiquitination"/>
    <property type="evidence" value="ECO:0000318"/>
    <property type="project" value="GO_Central"/>
</dbReference>
<dbReference type="PANTHER" id="PTHR23012:SF163">
    <property type="entry name" value="PROTEIN BINDING PROTEIN"/>
    <property type="match status" value="1"/>
</dbReference>
<evidence type="ECO:0000256" key="3">
    <source>
        <dbReference type="ARBA" id="ARBA00022833"/>
    </source>
</evidence>
<sequence length="280" mass="30639">MHAYVIHSCVSISKAIDPRMADHFVLITGRMITEATLQGAIFDAPSAKDACDHHDPSIFEDGRTKTGVVVECRICQEEGDQAYMETPCSCKGSLKYAHHICIQRWCNEKGDTICEICLQQFTPNYSAPLKLFRIGRNQISFRRAGETPANLNAGENVSQIGDHAAGTSSFDSQFCNPKGVTYCRVIAIALMALLVLRDAISLVLGGPEVYSMALITLLMFRTAGVVIPIYIILISVVTLLHQYSQHQDVHGATPVTEPVGTEDSQSLPPTPPQQHVISIQ</sequence>
<evidence type="ECO:0000259" key="6">
    <source>
        <dbReference type="PROSITE" id="PS51292"/>
    </source>
</evidence>
<dbReference type="CDD" id="cd16495">
    <property type="entry name" value="RING_CH-C4HC3_MARCH"/>
    <property type="match status" value="1"/>
</dbReference>
<dbReference type="SMART" id="SM00744">
    <property type="entry name" value="RINGv"/>
    <property type="match status" value="1"/>
</dbReference>
<evidence type="ECO:0000256" key="2">
    <source>
        <dbReference type="ARBA" id="ARBA00022771"/>
    </source>
</evidence>
<proteinExistence type="predicted"/>
<evidence type="ECO:0000313" key="7">
    <source>
        <dbReference type="EnsemblPlants" id="TraesCS3D02G264100.1"/>
    </source>
</evidence>
<dbReference type="Gramene" id="TraesRN3D0100641300.2">
    <property type="protein sequence ID" value="TraesRN3D0100641300.2"/>
    <property type="gene ID" value="TraesRN3D0100641300"/>
</dbReference>